<dbReference type="Proteomes" id="UP001221757">
    <property type="component" value="Unassembled WGS sequence"/>
</dbReference>
<evidence type="ECO:0000313" key="3">
    <source>
        <dbReference type="Proteomes" id="UP001221757"/>
    </source>
</evidence>
<dbReference type="AlphaFoldDB" id="A0AAD7CMY2"/>
<organism evidence="2 3">
    <name type="scientific">Mycena rosella</name>
    <name type="common">Pink bonnet</name>
    <name type="synonym">Agaricus rosellus</name>
    <dbReference type="NCBI Taxonomy" id="1033263"/>
    <lineage>
        <taxon>Eukaryota</taxon>
        <taxon>Fungi</taxon>
        <taxon>Dikarya</taxon>
        <taxon>Basidiomycota</taxon>
        <taxon>Agaricomycotina</taxon>
        <taxon>Agaricomycetes</taxon>
        <taxon>Agaricomycetidae</taxon>
        <taxon>Agaricales</taxon>
        <taxon>Marasmiineae</taxon>
        <taxon>Mycenaceae</taxon>
        <taxon>Mycena</taxon>
    </lineage>
</organism>
<evidence type="ECO:0000313" key="2">
    <source>
        <dbReference type="EMBL" id="KAJ7654159.1"/>
    </source>
</evidence>
<feature type="region of interest" description="Disordered" evidence="1">
    <location>
        <begin position="1"/>
        <end position="29"/>
    </location>
</feature>
<gene>
    <name evidence="2" type="ORF">B0H17DRAFT_1214485</name>
</gene>
<comment type="caution">
    <text evidence="2">The sequence shown here is derived from an EMBL/GenBank/DDBJ whole genome shotgun (WGS) entry which is preliminary data.</text>
</comment>
<proteinExistence type="predicted"/>
<sequence>MAAPDRDGDKGGQWDDDNEDEDEDEEPSVAEWMQKNVNKALAVELEKMEPLTRGVQLSAYEVMQENNIARNNALKRVEGPLHETYTNAMDMEGAHPNNAPVVLGEDGAAPMPIVLGKEGAAPLDGDLAFLNPDLDLDGGLAEDTVCEGEGGGPVVLGEEGGALVVLGKEGTAPVQDTVIPPVIAMEEEGAPPVVPIEEEGGCNAPSLSLPYT</sequence>
<dbReference type="EMBL" id="JARKIE010000327">
    <property type="protein sequence ID" value="KAJ7654159.1"/>
    <property type="molecule type" value="Genomic_DNA"/>
</dbReference>
<accession>A0AAD7CMY2</accession>
<feature type="compositionally biased region" description="Acidic residues" evidence="1">
    <location>
        <begin position="14"/>
        <end position="28"/>
    </location>
</feature>
<name>A0AAD7CMY2_MYCRO</name>
<keyword evidence="3" id="KW-1185">Reference proteome</keyword>
<protein>
    <submittedName>
        <fullName evidence="2">Uncharacterized protein</fullName>
    </submittedName>
</protein>
<feature type="compositionally biased region" description="Basic and acidic residues" evidence="1">
    <location>
        <begin position="1"/>
        <end position="13"/>
    </location>
</feature>
<evidence type="ECO:0000256" key="1">
    <source>
        <dbReference type="SAM" id="MobiDB-lite"/>
    </source>
</evidence>
<reference evidence="2" key="1">
    <citation type="submission" date="2023-03" db="EMBL/GenBank/DDBJ databases">
        <title>Massive genome expansion in bonnet fungi (Mycena s.s.) driven by repeated elements and novel gene families across ecological guilds.</title>
        <authorList>
            <consortium name="Lawrence Berkeley National Laboratory"/>
            <person name="Harder C.B."/>
            <person name="Miyauchi S."/>
            <person name="Viragh M."/>
            <person name="Kuo A."/>
            <person name="Thoen E."/>
            <person name="Andreopoulos B."/>
            <person name="Lu D."/>
            <person name="Skrede I."/>
            <person name="Drula E."/>
            <person name="Henrissat B."/>
            <person name="Morin E."/>
            <person name="Kohler A."/>
            <person name="Barry K."/>
            <person name="LaButti K."/>
            <person name="Morin E."/>
            <person name="Salamov A."/>
            <person name="Lipzen A."/>
            <person name="Mereny Z."/>
            <person name="Hegedus B."/>
            <person name="Baldrian P."/>
            <person name="Stursova M."/>
            <person name="Weitz H."/>
            <person name="Taylor A."/>
            <person name="Grigoriev I.V."/>
            <person name="Nagy L.G."/>
            <person name="Martin F."/>
            <person name="Kauserud H."/>
        </authorList>
    </citation>
    <scope>NUCLEOTIDE SEQUENCE</scope>
    <source>
        <strain evidence="2">CBHHK067</strain>
    </source>
</reference>